<feature type="domain" description="Type II secretion system protein GspF" evidence="7">
    <location>
        <begin position="31"/>
        <end position="141"/>
    </location>
</feature>
<name>A0A939QBK2_9MICO</name>
<reference evidence="8" key="1">
    <citation type="submission" date="2021-03" db="EMBL/GenBank/DDBJ databases">
        <title>Leucobacter chromiisoli sp. nov., isolated from chromium-containing soil of chemical plant.</title>
        <authorList>
            <person name="Xu Z."/>
        </authorList>
    </citation>
    <scope>NUCLEOTIDE SEQUENCE</scope>
    <source>
        <strain evidence="8">K 70/01</strain>
    </source>
</reference>
<evidence type="ECO:0000259" key="7">
    <source>
        <dbReference type="Pfam" id="PF00482"/>
    </source>
</evidence>
<dbReference type="EMBL" id="JAGFBF010000001">
    <property type="protein sequence ID" value="MBO2989207.1"/>
    <property type="molecule type" value="Genomic_DNA"/>
</dbReference>
<keyword evidence="4 6" id="KW-1133">Transmembrane helix</keyword>
<protein>
    <submittedName>
        <fullName evidence="8">Type II secretion system F family protein</fullName>
    </submittedName>
</protein>
<evidence type="ECO:0000256" key="2">
    <source>
        <dbReference type="ARBA" id="ARBA00022475"/>
    </source>
</evidence>
<evidence type="ECO:0000256" key="1">
    <source>
        <dbReference type="ARBA" id="ARBA00004651"/>
    </source>
</evidence>
<sequence length="313" mass="32177">MNLDSLLALVPRSWRRTSGDTCTAATAAARAAVLLRGGVPPPRVFGALAAEDPALRHVHDRVVDGATVSEALAAADSPDWRLLAAAWSVADRTGAPLAHALEQTSEALERLEALHERREVLLTGPRMTVRLVSALPALAVVSGVLLGFDPVGVLFSSTGAVLVVAGTALLASGVHWARRLTRSVGALDRAHGCELLLVRTALAGGGTPDGAIRTVADSAVAARAHWIDLAELCRSGSVRAVLASATATGAPAGPLLVAESRAVQVRAHATLEREAERLGIRVLVPLGVCVLPAFIALGVMPVLVSMLGGLDVG</sequence>
<dbReference type="RefSeq" id="WP_208237100.1">
    <property type="nucleotide sequence ID" value="NZ_BAAAQU010000001.1"/>
</dbReference>
<proteinExistence type="predicted"/>
<dbReference type="InterPro" id="IPR018076">
    <property type="entry name" value="T2SS_GspF_dom"/>
</dbReference>
<dbReference type="Proteomes" id="UP000668403">
    <property type="component" value="Unassembled WGS sequence"/>
</dbReference>
<evidence type="ECO:0000313" key="9">
    <source>
        <dbReference type="Proteomes" id="UP000668403"/>
    </source>
</evidence>
<feature type="transmembrane region" description="Helical" evidence="6">
    <location>
        <begin position="154"/>
        <end position="177"/>
    </location>
</feature>
<evidence type="ECO:0000256" key="5">
    <source>
        <dbReference type="ARBA" id="ARBA00023136"/>
    </source>
</evidence>
<feature type="transmembrane region" description="Helical" evidence="6">
    <location>
        <begin position="127"/>
        <end position="148"/>
    </location>
</feature>
<organism evidence="8 9">
    <name type="scientific">Leucobacter tardus</name>
    <dbReference type="NCBI Taxonomy" id="501483"/>
    <lineage>
        <taxon>Bacteria</taxon>
        <taxon>Bacillati</taxon>
        <taxon>Actinomycetota</taxon>
        <taxon>Actinomycetes</taxon>
        <taxon>Micrococcales</taxon>
        <taxon>Microbacteriaceae</taxon>
        <taxon>Leucobacter</taxon>
    </lineage>
</organism>
<comment type="subcellular location">
    <subcellularLocation>
        <location evidence="1">Cell membrane</location>
        <topology evidence="1">Multi-pass membrane protein</topology>
    </subcellularLocation>
</comment>
<keyword evidence="9" id="KW-1185">Reference proteome</keyword>
<evidence type="ECO:0000256" key="4">
    <source>
        <dbReference type="ARBA" id="ARBA00022989"/>
    </source>
</evidence>
<dbReference type="PANTHER" id="PTHR35007:SF4">
    <property type="entry name" value="CONSERVED TRANSMEMBRANE PROTEIN-RELATED"/>
    <property type="match status" value="1"/>
</dbReference>
<dbReference type="PANTHER" id="PTHR35007">
    <property type="entry name" value="INTEGRAL MEMBRANE PROTEIN-RELATED"/>
    <property type="match status" value="1"/>
</dbReference>
<evidence type="ECO:0000256" key="3">
    <source>
        <dbReference type="ARBA" id="ARBA00022692"/>
    </source>
</evidence>
<feature type="transmembrane region" description="Helical" evidence="6">
    <location>
        <begin position="282"/>
        <end position="304"/>
    </location>
</feature>
<accession>A0A939QBK2</accession>
<evidence type="ECO:0000313" key="8">
    <source>
        <dbReference type="EMBL" id="MBO2989207.1"/>
    </source>
</evidence>
<dbReference type="Pfam" id="PF00482">
    <property type="entry name" value="T2SSF"/>
    <property type="match status" value="1"/>
</dbReference>
<dbReference type="AlphaFoldDB" id="A0A939QBK2"/>
<keyword evidence="3 6" id="KW-0812">Transmembrane</keyword>
<gene>
    <name evidence="8" type="ORF">J4H85_04240</name>
</gene>
<keyword evidence="2" id="KW-1003">Cell membrane</keyword>
<dbReference type="GO" id="GO:0005886">
    <property type="term" value="C:plasma membrane"/>
    <property type="evidence" value="ECO:0007669"/>
    <property type="project" value="UniProtKB-SubCell"/>
</dbReference>
<evidence type="ECO:0000256" key="6">
    <source>
        <dbReference type="SAM" id="Phobius"/>
    </source>
</evidence>
<comment type="caution">
    <text evidence="8">The sequence shown here is derived from an EMBL/GenBank/DDBJ whole genome shotgun (WGS) entry which is preliminary data.</text>
</comment>
<keyword evidence="5 6" id="KW-0472">Membrane</keyword>